<accession>A0AAN9MY16</accession>
<evidence type="ECO:0000313" key="2">
    <source>
        <dbReference type="Proteomes" id="UP001367508"/>
    </source>
</evidence>
<dbReference type="EMBL" id="JAYMYQ010000001">
    <property type="protein sequence ID" value="KAK7359678.1"/>
    <property type="molecule type" value="Genomic_DNA"/>
</dbReference>
<reference evidence="1 2" key="1">
    <citation type="submission" date="2024-01" db="EMBL/GenBank/DDBJ databases">
        <title>The genomes of 5 underutilized Papilionoideae crops provide insights into root nodulation and disease resistanc.</title>
        <authorList>
            <person name="Jiang F."/>
        </authorList>
    </citation>
    <scope>NUCLEOTIDE SEQUENCE [LARGE SCALE GENOMIC DNA]</scope>
    <source>
        <strain evidence="1">LVBAO_FW01</strain>
        <tissue evidence="1">Leaves</tissue>
    </source>
</reference>
<dbReference type="AlphaFoldDB" id="A0AAN9MY16"/>
<sequence length="84" mass="10063">MNKFVILLVSFKIVTKDDFLKRLKYNADDNLKVLIFDFARGHTVQYYLIIVRQLLTVYGKFGHVTIRRTWKEHTIALRRLALYC</sequence>
<dbReference type="Proteomes" id="UP001367508">
    <property type="component" value="Unassembled WGS sequence"/>
</dbReference>
<keyword evidence="2" id="KW-1185">Reference proteome</keyword>
<organism evidence="1 2">
    <name type="scientific">Canavalia gladiata</name>
    <name type="common">Sword bean</name>
    <name type="synonym">Dolichos gladiatus</name>
    <dbReference type="NCBI Taxonomy" id="3824"/>
    <lineage>
        <taxon>Eukaryota</taxon>
        <taxon>Viridiplantae</taxon>
        <taxon>Streptophyta</taxon>
        <taxon>Embryophyta</taxon>
        <taxon>Tracheophyta</taxon>
        <taxon>Spermatophyta</taxon>
        <taxon>Magnoliopsida</taxon>
        <taxon>eudicotyledons</taxon>
        <taxon>Gunneridae</taxon>
        <taxon>Pentapetalae</taxon>
        <taxon>rosids</taxon>
        <taxon>fabids</taxon>
        <taxon>Fabales</taxon>
        <taxon>Fabaceae</taxon>
        <taxon>Papilionoideae</taxon>
        <taxon>50 kb inversion clade</taxon>
        <taxon>NPAAA clade</taxon>
        <taxon>indigoferoid/millettioid clade</taxon>
        <taxon>Phaseoleae</taxon>
        <taxon>Canavalia</taxon>
    </lineage>
</organism>
<protein>
    <submittedName>
        <fullName evidence="1">Uncharacterized protein</fullName>
    </submittedName>
</protein>
<evidence type="ECO:0000313" key="1">
    <source>
        <dbReference type="EMBL" id="KAK7359678.1"/>
    </source>
</evidence>
<gene>
    <name evidence="1" type="ORF">VNO77_01640</name>
</gene>
<name>A0AAN9MY16_CANGL</name>
<proteinExistence type="predicted"/>
<comment type="caution">
    <text evidence="1">The sequence shown here is derived from an EMBL/GenBank/DDBJ whole genome shotgun (WGS) entry which is preliminary data.</text>
</comment>